<dbReference type="RefSeq" id="WP_008522396.1">
    <property type="nucleotide sequence ID" value="NZ_CM001376.1"/>
</dbReference>
<organism evidence="2 3">
    <name type="scientific">Jonquetella anthropi DSM 22815</name>
    <dbReference type="NCBI Taxonomy" id="885272"/>
    <lineage>
        <taxon>Bacteria</taxon>
        <taxon>Thermotogati</taxon>
        <taxon>Synergistota</taxon>
        <taxon>Synergistia</taxon>
        <taxon>Synergistales</taxon>
        <taxon>Dethiosulfovibrionaceae</taxon>
        <taxon>Jonquetella</taxon>
    </lineage>
</organism>
<sequence length="851" mass="95899">MPDRPLILFPSPERADREHKPPVFTRTVSPSFGKQFTRLQPSFTLLKTAFEQKALKIQQSPTGINPEFALVFEIIGTVDSFYTAVKNTDGLEWIFDSETEPFDPDDDFYQVDSKSGEKIENSLNGKLYCVMSNQQAMSQLLSLWQRYQNGETDVFKRGFAGLRDVFTQIKDLRKWDARDRIEETHALEYWRESLEFDGDSPVPFEIELFFRSDAAKRSNSAETIHSEIQLLEGHVIQECIIDEIFYHGMLVELPRTSIERLVNQYEEIELSQVDDIMFFRPVCQSAFVSTTDSEVYTSTEEASLPTGDAVVAVFDGMPMQNHRLLRGRVIIDDPDDYATGYESKYRVHGTSMVSLAIYGDIKRNDAPISSPVYVRPILRPKQSGFDKITEGVPDDSMFIDVLHRAVKRMMEGEGQESATAPNTKVINLSIGDPVRQLAVTMSPTARLLDFLAYKYKILFIISAGNHPEIVNFIDKPFDELKSLDITQRSNIFAEIIKDNQRNLKILAPAESLNGLTIGALYDDFTNVNETDRFIWAVDRGLPSPISAIGKGYRSIITPDLFYYGGREFVRGRFDGKINWVESSREPGCLSAAPYGTGATDGCAFSFGTSDAAAQITHEAAKCHDVLNQIFLDETGTKMPADSTAILLKAMLTHGASWESIADKIASSMETSPKKLSKWLGNGIPNISRVIECTKERITLIGLGALKKDEGDIFRLPLPVDFSSRLMKRKLTVTLAYLSPVVPNKQTYRGAQLWFNIDDGGKGLVPERQNTEWQAVRKGSLQHEIFTGENPIVWNDDDLIIKVNCREEAIKLKKDEIPYCIFVSFEVAEGFDVDLYADVSIRIRHHVQISSN</sequence>
<dbReference type="AlphaFoldDB" id="H0UMC5"/>
<accession>H0UMC5</accession>
<dbReference type="SUPFAM" id="SSF52743">
    <property type="entry name" value="Subtilisin-like"/>
    <property type="match status" value="1"/>
</dbReference>
<dbReference type="EMBL" id="CM001376">
    <property type="protein sequence ID" value="EHM12598.1"/>
    <property type="molecule type" value="Genomic_DNA"/>
</dbReference>
<feature type="domain" description="Peptidase S8/S53" evidence="1">
    <location>
        <begin position="309"/>
        <end position="655"/>
    </location>
</feature>
<dbReference type="eggNOG" id="COG1404">
    <property type="taxonomic scope" value="Bacteria"/>
</dbReference>
<dbReference type="Gene3D" id="3.40.50.200">
    <property type="entry name" value="Peptidase S8/S53 domain"/>
    <property type="match status" value="1"/>
</dbReference>
<dbReference type="InterPro" id="IPR034074">
    <property type="entry name" value="Y4bN_pept_dom"/>
</dbReference>
<evidence type="ECO:0000313" key="2">
    <source>
        <dbReference type="EMBL" id="EHM12598.1"/>
    </source>
</evidence>
<proteinExistence type="predicted"/>
<dbReference type="InterPro" id="IPR036852">
    <property type="entry name" value="Peptidase_S8/S53_dom_sf"/>
</dbReference>
<evidence type="ECO:0000259" key="1">
    <source>
        <dbReference type="Pfam" id="PF00082"/>
    </source>
</evidence>
<protein>
    <recommendedName>
        <fullName evidence="1">Peptidase S8/S53 domain-containing protein</fullName>
    </recommendedName>
</protein>
<dbReference type="CDD" id="cd04847">
    <property type="entry name" value="Peptidases_S8_Subtilisin_like_2"/>
    <property type="match status" value="1"/>
</dbReference>
<dbReference type="GO" id="GO:0004252">
    <property type="term" value="F:serine-type endopeptidase activity"/>
    <property type="evidence" value="ECO:0007669"/>
    <property type="project" value="InterPro"/>
</dbReference>
<dbReference type="InterPro" id="IPR000209">
    <property type="entry name" value="Peptidase_S8/S53_dom"/>
</dbReference>
<dbReference type="HOGENOM" id="CLU_016200_0_0_0"/>
<name>H0UMC5_9BACT</name>
<dbReference type="GO" id="GO:0006508">
    <property type="term" value="P:proteolysis"/>
    <property type="evidence" value="ECO:0007669"/>
    <property type="project" value="InterPro"/>
</dbReference>
<dbReference type="OrthoDB" id="9759014at2"/>
<dbReference type="Pfam" id="PF00082">
    <property type="entry name" value="Peptidase_S8"/>
    <property type="match status" value="1"/>
</dbReference>
<reference evidence="2 3" key="1">
    <citation type="submission" date="2011-11" db="EMBL/GenBank/DDBJ databases">
        <title>The Noncontiguous Finished genome of Jonquetella anthropi DSM 22815.</title>
        <authorList>
            <consortium name="US DOE Joint Genome Institute (JGI-PGF)"/>
            <person name="Lucas S."/>
            <person name="Copeland A."/>
            <person name="Lapidus A."/>
            <person name="Glavina del Rio T."/>
            <person name="Dalin E."/>
            <person name="Tice H."/>
            <person name="Bruce D."/>
            <person name="Goodwin L."/>
            <person name="Pitluck S."/>
            <person name="Peters L."/>
            <person name="Mikhailova N."/>
            <person name="Held B."/>
            <person name="Kyrpides N."/>
            <person name="Mavromatis K."/>
            <person name="Ivanova N."/>
            <person name="Markowitz V."/>
            <person name="Cheng J.-F."/>
            <person name="Hugenholtz P."/>
            <person name="Woyke T."/>
            <person name="Wu D."/>
            <person name="Gronow S."/>
            <person name="Wellnitz S."/>
            <person name="Brambilla E."/>
            <person name="Klenk H.-P."/>
            <person name="Eisen J.A."/>
        </authorList>
    </citation>
    <scope>NUCLEOTIDE SEQUENCE [LARGE SCALE GENOMIC DNA]</scope>
    <source>
        <strain evidence="2 3">DSM 22815</strain>
    </source>
</reference>
<keyword evidence="3" id="KW-1185">Reference proteome</keyword>
<gene>
    <name evidence="2" type="ORF">JonanDRAFT_0171</name>
</gene>
<dbReference type="Proteomes" id="UP000003806">
    <property type="component" value="Chromosome"/>
</dbReference>
<dbReference type="STRING" id="885272.JonanDRAFT_0171"/>
<evidence type="ECO:0000313" key="3">
    <source>
        <dbReference type="Proteomes" id="UP000003806"/>
    </source>
</evidence>